<sequence length="332" mass="36831">MIYSCTVENNDLAPMRLPAELVILISVEGLADPELARVLTQVCSWIRAIALSAAYATIPRVRNVGQLSRFPDHLRPFVRNVFIDDIPPTSGPRSVGIARQNSWLWCTATHLVIPSSYLDACSVAGMAACSGFTDSGPPPTCIKLTMFGFSFLQDYSPSIPYLLSNVTHLHLVDYFTPFYLAPRLIASMRSVKFVAFSSSSDSLSEIIGNAPPFMAHERLEMVVLVVKPPDDLARWIAEVQPILSQSKSLHLLPIMRSMDSAKRALRDILEHGRKDIWQLAKKARQALLEGDVGKLVHIRHVMLTFSSHIEMLMVSNCYSTSSVSDHVSVDHT</sequence>
<reference evidence="1 2" key="1">
    <citation type="journal article" date="2012" name="Science">
        <title>The Paleozoic origin of enzymatic lignin decomposition reconstructed from 31 fungal genomes.</title>
        <authorList>
            <person name="Floudas D."/>
            <person name="Binder M."/>
            <person name="Riley R."/>
            <person name="Barry K."/>
            <person name="Blanchette R.A."/>
            <person name="Henrissat B."/>
            <person name="Martinez A.T."/>
            <person name="Otillar R."/>
            <person name="Spatafora J.W."/>
            <person name="Yadav J.S."/>
            <person name="Aerts A."/>
            <person name="Benoit I."/>
            <person name="Boyd A."/>
            <person name="Carlson A."/>
            <person name="Copeland A."/>
            <person name="Coutinho P.M."/>
            <person name="de Vries R.P."/>
            <person name="Ferreira P."/>
            <person name="Findley K."/>
            <person name="Foster B."/>
            <person name="Gaskell J."/>
            <person name="Glotzer D."/>
            <person name="Gorecki P."/>
            <person name="Heitman J."/>
            <person name="Hesse C."/>
            <person name="Hori C."/>
            <person name="Igarashi K."/>
            <person name="Jurgens J.A."/>
            <person name="Kallen N."/>
            <person name="Kersten P."/>
            <person name="Kohler A."/>
            <person name="Kuees U."/>
            <person name="Kumar T.K.A."/>
            <person name="Kuo A."/>
            <person name="LaButti K."/>
            <person name="Larrondo L.F."/>
            <person name="Lindquist E."/>
            <person name="Ling A."/>
            <person name="Lombard V."/>
            <person name="Lucas S."/>
            <person name="Lundell T."/>
            <person name="Martin R."/>
            <person name="McLaughlin D.J."/>
            <person name="Morgenstern I."/>
            <person name="Morin E."/>
            <person name="Murat C."/>
            <person name="Nagy L.G."/>
            <person name="Nolan M."/>
            <person name="Ohm R.A."/>
            <person name="Patyshakuliyeva A."/>
            <person name="Rokas A."/>
            <person name="Ruiz-Duenas F.J."/>
            <person name="Sabat G."/>
            <person name="Salamov A."/>
            <person name="Samejima M."/>
            <person name="Schmutz J."/>
            <person name="Slot J.C."/>
            <person name="St John F."/>
            <person name="Stenlid J."/>
            <person name="Sun H."/>
            <person name="Sun S."/>
            <person name="Syed K."/>
            <person name="Tsang A."/>
            <person name="Wiebenga A."/>
            <person name="Young D."/>
            <person name="Pisabarro A."/>
            <person name="Eastwood D.C."/>
            <person name="Martin F."/>
            <person name="Cullen D."/>
            <person name="Grigoriev I.V."/>
            <person name="Hibbett D.S."/>
        </authorList>
    </citation>
    <scope>NUCLEOTIDE SEQUENCE [LARGE SCALE GENOMIC DNA]</scope>
    <source>
        <strain evidence="1 2">MD-104</strain>
    </source>
</reference>
<proteinExistence type="predicted"/>
<name>A0A2H3JF93_WOLCO</name>
<dbReference type="AlphaFoldDB" id="A0A2H3JF93"/>
<protein>
    <submittedName>
        <fullName evidence="1">Uncharacterized protein</fullName>
    </submittedName>
</protein>
<gene>
    <name evidence="1" type="ORF">WOLCODRAFT_145795</name>
</gene>
<dbReference type="Proteomes" id="UP000218811">
    <property type="component" value="Unassembled WGS sequence"/>
</dbReference>
<evidence type="ECO:0000313" key="1">
    <source>
        <dbReference type="EMBL" id="PCH35384.1"/>
    </source>
</evidence>
<dbReference type="EMBL" id="KB467843">
    <property type="protein sequence ID" value="PCH35384.1"/>
    <property type="molecule type" value="Genomic_DNA"/>
</dbReference>
<organism evidence="1 2">
    <name type="scientific">Wolfiporia cocos (strain MD-104)</name>
    <name type="common">Brown rot fungus</name>
    <dbReference type="NCBI Taxonomy" id="742152"/>
    <lineage>
        <taxon>Eukaryota</taxon>
        <taxon>Fungi</taxon>
        <taxon>Dikarya</taxon>
        <taxon>Basidiomycota</taxon>
        <taxon>Agaricomycotina</taxon>
        <taxon>Agaricomycetes</taxon>
        <taxon>Polyporales</taxon>
        <taxon>Phaeolaceae</taxon>
        <taxon>Wolfiporia</taxon>
    </lineage>
</organism>
<keyword evidence="2" id="KW-1185">Reference proteome</keyword>
<evidence type="ECO:0000313" key="2">
    <source>
        <dbReference type="Proteomes" id="UP000218811"/>
    </source>
</evidence>
<accession>A0A2H3JF93</accession>
<dbReference type="OrthoDB" id="10616283at2759"/>